<dbReference type="SUPFAM" id="SSF46626">
    <property type="entry name" value="Cytochrome c"/>
    <property type="match status" value="1"/>
</dbReference>
<dbReference type="RefSeq" id="WP_116649445.1">
    <property type="nucleotide sequence ID" value="NZ_QUZK01000012.1"/>
</dbReference>
<name>A0A3E1KC11_9GAMM</name>
<keyword evidence="8" id="KW-1185">Reference proteome</keyword>
<evidence type="ECO:0000256" key="1">
    <source>
        <dbReference type="ARBA" id="ARBA00022617"/>
    </source>
</evidence>
<dbReference type="GO" id="GO:0009055">
    <property type="term" value="F:electron transfer activity"/>
    <property type="evidence" value="ECO:0007669"/>
    <property type="project" value="InterPro"/>
</dbReference>
<keyword evidence="2 4" id="KW-0479">Metal-binding</keyword>
<evidence type="ECO:0000313" key="7">
    <source>
        <dbReference type="EMBL" id="RFF32263.1"/>
    </source>
</evidence>
<keyword evidence="1 4" id="KW-0349">Heme</keyword>
<dbReference type="Pfam" id="PF00034">
    <property type="entry name" value="Cytochrom_C"/>
    <property type="match status" value="1"/>
</dbReference>
<gene>
    <name evidence="7" type="ORF">DZC52_02005</name>
</gene>
<proteinExistence type="predicted"/>
<dbReference type="EMBL" id="QUZK01000012">
    <property type="protein sequence ID" value="RFF32263.1"/>
    <property type="molecule type" value="Genomic_DNA"/>
</dbReference>
<dbReference type="GO" id="GO:0046872">
    <property type="term" value="F:metal ion binding"/>
    <property type="evidence" value="ECO:0007669"/>
    <property type="project" value="UniProtKB-KW"/>
</dbReference>
<keyword evidence="5" id="KW-0812">Transmembrane</keyword>
<dbReference type="Gene3D" id="1.10.760.10">
    <property type="entry name" value="Cytochrome c-like domain"/>
    <property type="match status" value="1"/>
</dbReference>
<protein>
    <submittedName>
        <fullName evidence="7">Cytochrome c</fullName>
    </submittedName>
</protein>
<dbReference type="GO" id="GO:0020037">
    <property type="term" value="F:heme binding"/>
    <property type="evidence" value="ECO:0007669"/>
    <property type="project" value="InterPro"/>
</dbReference>
<organism evidence="7 8">
    <name type="scientific">Wenzhouxiangella sediminis</name>
    <dbReference type="NCBI Taxonomy" id="1792836"/>
    <lineage>
        <taxon>Bacteria</taxon>
        <taxon>Pseudomonadati</taxon>
        <taxon>Pseudomonadota</taxon>
        <taxon>Gammaproteobacteria</taxon>
        <taxon>Chromatiales</taxon>
        <taxon>Wenzhouxiangellaceae</taxon>
        <taxon>Wenzhouxiangella</taxon>
    </lineage>
</organism>
<feature type="domain" description="Cytochrome c" evidence="6">
    <location>
        <begin position="48"/>
        <end position="138"/>
    </location>
</feature>
<dbReference type="OrthoDB" id="9809720at2"/>
<dbReference type="AlphaFoldDB" id="A0A3E1KC11"/>
<comment type="caution">
    <text evidence="7">The sequence shown here is derived from an EMBL/GenBank/DDBJ whole genome shotgun (WGS) entry which is preliminary data.</text>
</comment>
<reference evidence="7 8" key="1">
    <citation type="submission" date="2018-08" db="EMBL/GenBank/DDBJ databases">
        <title>Wenzhouxiangella salilacus sp. nov., a novel bacterium isolated from a saline lake in Xinjiang Province, China.</title>
        <authorList>
            <person name="Han S."/>
        </authorList>
    </citation>
    <scope>NUCLEOTIDE SEQUENCE [LARGE SCALE GENOMIC DNA]</scope>
    <source>
        <strain evidence="7 8">XDB06</strain>
    </source>
</reference>
<keyword evidence="5" id="KW-0472">Membrane</keyword>
<dbReference type="InterPro" id="IPR009056">
    <property type="entry name" value="Cyt_c-like_dom"/>
</dbReference>
<dbReference type="Proteomes" id="UP000260351">
    <property type="component" value="Unassembled WGS sequence"/>
</dbReference>
<evidence type="ECO:0000256" key="4">
    <source>
        <dbReference type="PROSITE-ProRule" id="PRU00433"/>
    </source>
</evidence>
<evidence type="ECO:0000256" key="3">
    <source>
        <dbReference type="ARBA" id="ARBA00023004"/>
    </source>
</evidence>
<evidence type="ECO:0000259" key="6">
    <source>
        <dbReference type="PROSITE" id="PS51007"/>
    </source>
</evidence>
<keyword evidence="5" id="KW-1133">Transmembrane helix</keyword>
<accession>A0A3E1KC11</accession>
<dbReference type="InterPro" id="IPR036909">
    <property type="entry name" value="Cyt_c-like_dom_sf"/>
</dbReference>
<evidence type="ECO:0000256" key="5">
    <source>
        <dbReference type="SAM" id="Phobius"/>
    </source>
</evidence>
<feature type="transmembrane region" description="Helical" evidence="5">
    <location>
        <begin position="12"/>
        <end position="36"/>
    </location>
</feature>
<evidence type="ECO:0000313" key="8">
    <source>
        <dbReference type="Proteomes" id="UP000260351"/>
    </source>
</evidence>
<keyword evidence="3 4" id="KW-0408">Iron</keyword>
<sequence length="151" mass="16981">MIEGLSRNAARNIFLGGSIIFFIIFVGLTAHSHYYIVTESTDHEGLTESVKLGKHVWERESCINCHSLLGEGAYFAPELGNVWLRYGGAEDPEAARQGIKSWISLQPLGVPGRRQMPSYKHLTEEELDALVDFFRWTSEIDTQDWPPTISG</sequence>
<dbReference type="PROSITE" id="PS51007">
    <property type="entry name" value="CYTC"/>
    <property type="match status" value="1"/>
</dbReference>
<evidence type="ECO:0000256" key="2">
    <source>
        <dbReference type="ARBA" id="ARBA00022723"/>
    </source>
</evidence>